<evidence type="ECO:0000313" key="8">
    <source>
        <dbReference type="EMBL" id="WAH41483.1"/>
    </source>
</evidence>
<dbReference type="SUPFAM" id="SSF53223">
    <property type="entry name" value="Aminoacid dehydrogenase-like, N-terminal domain"/>
    <property type="match status" value="1"/>
</dbReference>
<keyword evidence="9" id="KW-1185">Reference proteome</keyword>
<dbReference type="PROSITE" id="PS00331">
    <property type="entry name" value="MALIC_ENZYMES"/>
    <property type="match status" value="1"/>
</dbReference>
<dbReference type="SMART" id="SM00919">
    <property type="entry name" value="Malic_M"/>
    <property type="match status" value="1"/>
</dbReference>
<dbReference type="InterPro" id="IPR045213">
    <property type="entry name" value="Malic_NAD-bd_bact_type"/>
</dbReference>
<evidence type="ECO:0000256" key="3">
    <source>
        <dbReference type="ARBA" id="ARBA00008785"/>
    </source>
</evidence>
<dbReference type="PANTHER" id="PTHR43237:SF4">
    <property type="entry name" value="NADP-DEPENDENT MALIC ENZYME"/>
    <property type="match status" value="1"/>
</dbReference>
<evidence type="ECO:0000256" key="1">
    <source>
        <dbReference type="ARBA" id="ARBA00001936"/>
    </source>
</evidence>
<dbReference type="InterPro" id="IPR012301">
    <property type="entry name" value="Malic_N_dom"/>
</dbReference>
<protein>
    <submittedName>
        <fullName evidence="8">NAD-dependent malic enzyme</fullName>
    </submittedName>
</protein>
<dbReference type="InterPro" id="IPR001891">
    <property type="entry name" value="Malic_OxRdtase"/>
</dbReference>
<dbReference type="InterPro" id="IPR015884">
    <property type="entry name" value="Malic_enzyme_CS"/>
</dbReference>
<evidence type="ECO:0000259" key="6">
    <source>
        <dbReference type="SMART" id="SM00919"/>
    </source>
</evidence>
<dbReference type="InterPro" id="IPR036291">
    <property type="entry name" value="NAD(P)-bd_dom_sf"/>
</dbReference>
<dbReference type="Gene3D" id="3.40.50.10380">
    <property type="entry name" value="Malic enzyme, N-terminal domain"/>
    <property type="match status" value="1"/>
</dbReference>
<accession>A0ABY6ZF03</accession>
<evidence type="ECO:0000313" key="9">
    <source>
        <dbReference type="Proteomes" id="UP001164761"/>
    </source>
</evidence>
<keyword evidence="5" id="KW-0560">Oxidoreductase</keyword>
<feature type="domain" description="Malic enzyme NAD-binding" evidence="6">
    <location>
        <begin position="160"/>
        <end position="384"/>
    </location>
</feature>
<dbReference type="EMBL" id="CP104067">
    <property type="protein sequence ID" value="WAH41483.1"/>
    <property type="molecule type" value="Genomic_DNA"/>
</dbReference>
<comment type="similarity">
    <text evidence="3">Belongs to the malic enzymes family.</text>
</comment>
<comment type="cofactor">
    <cofactor evidence="2">
        <name>Mg(2+)</name>
        <dbReference type="ChEBI" id="CHEBI:18420"/>
    </cofactor>
</comment>
<dbReference type="InterPro" id="IPR037062">
    <property type="entry name" value="Malic_N_dom_sf"/>
</dbReference>
<dbReference type="CDD" id="cd05311">
    <property type="entry name" value="NAD_bind_2_malic_enz"/>
    <property type="match status" value="1"/>
</dbReference>
<dbReference type="RefSeq" id="WP_268005391.1">
    <property type="nucleotide sequence ID" value="NZ_CP104067.1"/>
</dbReference>
<dbReference type="Proteomes" id="UP001164761">
    <property type="component" value="Chromosome"/>
</dbReference>
<dbReference type="SMART" id="SM01274">
    <property type="entry name" value="malic"/>
    <property type="match status" value="1"/>
</dbReference>
<gene>
    <name evidence="8" type="ORF">NZD89_25110</name>
</gene>
<name>A0ABY6ZF03_9BACL</name>
<feature type="domain" description="Malic enzyme N-terminal" evidence="7">
    <location>
        <begin position="15"/>
        <end position="148"/>
    </location>
</feature>
<evidence type="ECO:0000256" key="5">
    <source>
        <dbReference type="ARBA" id="ARBA00023002"/>
    </source>
</evidence>
<dbReference type="SUPFAM" id="SSF51735">
    <property type="entry name" value="NAD(P)-binding Rossmann-fold domains"/>
    <property type="match status" value="1"/>
</dbReference>
<dbReference type="Gene3D" id="3.40.50.720">
    <property type="entry name" value="NAD(P)-binding Rossmann-like Domain"/>
    <property type="match status" value="1"/>
</dbReference>
<proteinExistence type="inferred from homology"/>
<keyword evidence="4" id="KW-0479">Metal-binding</keyword>
<sequence length="408" mass="43302">MSLKEEALKLHRLHVGKLAVAPKMSVENERDLSLAYSPGVAEPCKEIHRDEALSYEYTGKGNTIAIVTNGTAVLGLGNIGAAAALPVMEGKALLFKRFAGVDAFPICINSEDPDEVVRTVKLLESQFGGVNLEDIAAPACFDIERRLIEETNIPIFHDDQHGTAIVTAAALLNALKLAGKSVGSVRVVVNGAGAAGVATVDLLLAMGVQDIILCDTKGAIYRGRTEGMNAMKEAFALRTNAFERRGALADVIADADVFIGVSSAGALTPEMVHAMARSPIVFAMANPDPEILPEVALEHGVLVVGTGRSDYPNQVNNVLAFPGVFRGVLDARASHITQRMKAAAAHAIADLVTVSELRPDYVIPKPFDPRIAPHVARAVAEAALDEGVARRAISPQEVFDRTASLVRR</sequence>
<dbReference type="PIRSF" id="PIRSF000106">
    <property type="entry name" value="ME"/>
    <property type="match status" value="1"/>
</dbReference>
<organism evidence="8 9">
    <name type="scientific">Alicyclobacillus fastidiosus</name>
    <dbReference type="NCBI Taxonomy" id="392011"/>
    <lineage>
        <taxon>Bacteria</taxon>
        <taxon>Bacillati</taxon>
        <taxon>Bacillota</taxon>
        <taxon>Bacilli</taxon>
        <taxon>Bacillales</taxon>
        <taxon>Alicyclobacillaceae</taxon>
        <taxon>Alicyclobacillus</taxon>
    </lineage>
</organism>
<dbReference type="InterPro" id="IPR012302">
    <property type="entry name" value="Malic_NAD-bd"/>
</dbReference>
<dbReference type="InterPro" id="IPR051674">
    <property type="entry name" value="Malate_Decarboxylase"/>
</dbReference>
<evidence type="ECO:0000259" key="7">
    <source>
        <dbReference type="SMART" id="SM01274"/>
    </source>
</evidence>
<evidence type="ECO:0000256" key="2">
    <source>
        <dbReference type="ARBA" id="ARBA00001946"/>
    </source>
</evidence>
<reference evidence="8" key="1">
    <citation type="submission" date="2022-08" db="EMBL/GenBank/DDBJ databases">
        <title>Alicyclobacillus fastidiosus DSM 17978, complete genome.</title>
        <authorList>
            <person name="Wang Q."/>
            <person name="Cai R."/>
            <person name="Wang Z."/>
        </authorList>
    </citation>
    <scope>NUCLEOTIDE SEQUENCE</scope>
    <source>
        <strain evidence="8">DSM 17978</strain>
    </source>
</reference>
<dbReference type="Pfam" id="PF00390">
    <property type="entry name" value="malic"/>
    <property type="match status" value="1"/>
</dbReference>
<dbReference type="PANTHER" id="PTHR43237">
    <property type="entry name" value="NADP-DEPENDENT MALIC ENZYME"/>
    <property type="match status" value="1"/>
</dbReference>
<dbReference type="Pfam" id="PF03949">
    <property type="entry name" value="Malic_M"/>
    <property type="match status" value="1"/>
</dbReference>
<dbReference type="InterPro" id="IPR046346">
    <property type="entry name" value="Aminoacid_DH-like_N_sf"/>
</dbReference>
<comment type="cofactor">
    <cofactor evidence="1">
        <name>Mn(2+)</name>
        <dbReference type="ChEBI" id="CHEBI:29035"/>
    </cofactor>
</comment>
<evidence type="ECO:0000256" key="4">
    <source>
        <dbReference type="ARBA" id="ARBA00022723"/>
    </source>
</evidence>